<evidence type="ECO:0000256" key="4">
    <source>
        <dbReference type="SAM" id="MobiDB-lite"/>
    </source>
</evidence>
<gene>
    <name evidence="5" type="ORF">EIN_341910</name>
</gene>
<dbReference type="InterPro" id="IPR050600">
    <property type="entry name" value="SETD3_SETD6_MTase"/>
</dbReference>
<reference evidence="5 6" key="1">
    <citation type="submission" date="2012-10" db="EMBL/GenBank/DDBJ databases">
        <authorList>
            <person name="Zafar N."/>
            <person name="Inman J."/>
            <person name="Hall N."/>
            <person name="Lorenzi H."/>
            <person name="Caler E."/>
        </authorList>
    </citation>
    <scope>NUCLEOTIDE SEQUENCE [LARGE SCALE GENOMIC DNA]</scope>
    <source>
        <strain evidence="5 6">IP1</strain>
    </source>
</reference>
<dbReference type="Proteomes" id="UP000014680">
    <property type="component" value="Unassembled WGS sequence"/>
</dbReference>
<dbReference type="GeneID" id="14893720"/>
<dbReference type="EMBL" id="KB206175">
    <property type="protein sequence ID" value="ELP94773.1"/>
    <property type="molecule type" value="Genomic_DNA"/>
</dbReference>
<keyword evidence="3" id="KW-0949">S-adenosyl-L-methionine</keyword>
<dbReference type="KEGG" id="eiv:EIN_341910"/>
<dbReference type="GO" id="GO:0016279">
    <property type="term" value="F:protein-lysine N-methyltransferase activity"/>
    <property type="evidence" value="ECO:0007669"/>
    <property type="project" value="TreeGrafter"/>
</dbReference>
<dbReference type="Gene3D" id="3.90.1420.10">
    <property type="entry name" value="Rubisco LSMT, substrate-binding domain"/>
    <property type="match status" value="1"/>
</dbReference>
<dbReference type="AlphaFoldDB" id="A0A0A1UGC7"/>
<dbReference type="OMA" id="PQYFQPF"/>
<evidence type="ECO:0000256" key="1">
    <source>
        <dbReference type="ARBA" id="ARBA00022603"/>
    </source>
</evidence>
<evidence type="ECO:0000256" key="2">
    <source>
        <dbReference type="ARBA" id="ARBA00022679"/>
    </source>
</evidence>
<keyword evidence="6" id="KW-1185">Reference proteome</keyword>
<evidence type="ECO:0008006" key="7">
    <source>
        <dbReference type="Google" id="ProtNLM"/>
    </source>
</evidence>
<dbReference type="Gene3D" id="3.90.1410.10">
    <property type="entry name" value="set domain protein methyltransferase, domain 1"/>
    <property type="match status" value="1"/>
</dbReference>
<evidence type="ECO:0000313" key="5">
    <source>
        <dbReference type="EMBL" id="ELP94773.1"/>
    </source>
</evidence>
<protein>
    <recommendedName>
        <fullName evidence="7">SET domain-containing protein</fullName>
    </recommendedName>
</protein>
<dbReference type="PANTHER" id="PTHR13271">
    <property type="entry name" value="UNCHARACTERIZED PUTATIVE METHYLTRANSFERASE"/>
    <property type="match status" value="1"/>
</dbReference>
<dbReference type="VEuPathDB" id="AmoebaDB:EIN_341910"/>
<dbReference type="InterPro" id="IPR046341">
    <property type="entry name" value="SET_dom_sf"/>
</dbReference>
<feature type="compositionally biased region" description="Basic and acidic residues" evidence="4">
    <location>
        <begin position="282"/>
        <end position="298"/>
    </location>
</feature>
<organism evidence="5 6">
    <name type="scientific">Entamoeba invadens IP1</name>
    <dbReference type="NCBI Taxonomy" id="370355"/>
    <lineage>
        <taxon>Eukaryota</taxon>
        <taxon>Amoebozoa</taxon>
        <taxon>Evosea</taxon>
        <taxon>Archamoebae</taxon>
        <taxon>Mastigamoebida</taxon>
        <taxon>Entamoebidae</taxon>
        <taxon>Entamoeba</taxon>
    </lineage>
</organism>
<keyword evidence="1" id="KW-0489">Methyltransferase</keyword>
<dbReference type="PANTHER" id="PTHR13271:SF34">
    <property type="entry name" value="N-LYSINE METHYLTRANSFERASE SETD6"/>
    <property type="match status" value="1"/>
</dbReference>
<proteinExistence type="predicted"/>
<dbReference type="GO" id="GO:0032259">
    <property type="term" value="P:methylation"/>
    <property type="evidence" value="ECO:0007669"/>
    <property type="project" value="UniProtKB-KW"/>
</dbReference>
<dbReference type="SUPFAM" id="SSF82199">
    <property type="entry name" value="SET domain"/>
    <property type="match status" value="1"/>
</dbReference>
<feature type="region of interest" description="Disordered" evidence="4">
    <location>
        <begin position="282"/>
        <end position="305"/>
    </location>
</feature>
<accession>A0A0A1UGC7</accession>
<dbReference type="GO" id="GO:0005634">
    <property type="term" value="C:nucleus"/>
    <property type="evidence" value="ECO:0007669"/>
    <property type="project" value="TreeGrafter"/>
</dbReference>
<dbReference type="InterPro" id="IPR036464">
    <property type="entry name" value="Rubisco_LSMT_subst-bd_sf"/>
</dbReference>
<evidence type="ECO:0000256" key="3">
    <source>
        <dbReference type="ARBA" id="ARBA00022691"/>
    </source>
</evidence>
<evidence type="ECO:0000313" key="6">
    <source>
        <dbReference type="Proteomes" id="UP000014680"/>
    </source>
</evidence>
<dbReference type="RefSeq" id="XP_004261544.1">
    <property type="nucleotide sequence ID" value="XM_004261496.1"/>
</dbReference>
<dbReference type="OrthoDB" id="42889at2759"/>
<keyword evidence="2" id="KW-0808">Transferase</keyword>
<name>A0A0A1UGC7_ENTIV</name>
<sequence>MEGITTWVKEHGGHIDGVYVKNFPVYGNGLCSSKEFHEGDTLLSIPYHLQLNTIELHNVFESMVPGFEVPRLGEGAKNRDDENSVVYLYLAMNKTNEKCFHFPYINTLPTTFSCPLSYSENELKMLKGTKLLVTVEKTKTFLKKLSDYYETLTHQYPTRFQQFDDFYQRLVWAHQVFWSRAFLVIYPDPIGDVASLIPFADFSNHNTETKVTYVSNRQTQTFSLQTNEKVLHCGEQIFNNYRIRPNEKMLLGYGFVISENPYDEVLLRINFKERHFEKQVEESEESKMEVENKENERMEVEEEDNEDEITQILKREGVDRFDYYLTREKELPTDLLRVLRIVNLSLVEANQYSQALLDLSYVSPINEIKATRSLMEQIKHLLGLMEYSDDEFAQLNTKNLDYKVFCILTYKLGQVTILKNSLLLCRSKIGAELQKVSQNGLSRATETLSFSCDDFLFENFVDNLNTWLHASNTLNSSVSYVCENHTIKLRNQVRLLEENEEVLTVPLSNLITEENIKMWVPSIKQEGFTLCCVEFFFTDVGQQRLPYVPLLLKYIESMTFYSNDFKEIEESYIMDEMNCVEDDGIAMYQQFISRTRKTVPVSLFVGLYNYVDSHTAFLDETCALIPLPILPKQNPCYALCKEKTEKCFVEKVPMSVKVGEDICDDFGDDSSVNQIVHFLRWTNEFEDMDYFEAKSYVEREEAEAVYREMCSKNRVPHEIFLTQDQTNFDVFELYVAIHSIPFKKLLNLMQSGKQVEVDHKKTLEYIGNELEVIDDALQSLNQKLHLAKEHNAVNKIVQINMLLLHFQSQKRILENAKKHIEVK</sequence>